<dbReference type="AlphaFoldDB" id="A0A432LH99"/>
<evidence type="ECO:0000313" key="1">
    <source>
        <dbReference type="EMBL" id="RUL56442.1"/>
    </source>
</evidence>
<name>A0A432LH99_9BACI</name>
<dbReference type="Proteomes" id="UP000287910">
    <property type="component" value="Unassembled WGS sequence"/>
</dbReference>
<proteinExistence type="predicted"/>
<evidence type="ECO:0000313" key="2">
    <source>
        <dbReference type="Proteomes" id="UP000287910"/>
    </source>
</evidence>
<dbReference type="RefSeq" id="WP_126657359.1">
    <property type="nucleotide sequence ID" value="NZ_RYYR01000002.1"/>
</dbReference>
<accession>A0A432LH99</accession>
<dbReference type="EMBL" id="RYYR01000002">
    <property type="protein sequence ID" value="RUL56442.1"/>
    <property type="molecule type" value="Genomic_DNA"/>
</dbReference>
<comment type="caution">
    <text evidence="1">The sequence shown here is derived from an EMBL/GenBank/DDBJ whole genome shotgun (WGS) entry which is preliminary data.</text>
</comment>
<sequence>MKFFAFDPITAIALAVIGGYLTLVFGAESKEGSIASVTKNIFKAGVTKLDESMQNYIEEKDEEMLEKMKAVKRTGARGEVKPIKKVEKETYEIDM</sequence>
<gene>
    <name evidence="1" type="ORF">EK386_02080</name>
</gene>
<keyword evidence="2" id="KW-1185">Reference proteome</keyword>
<organism evidence="1 2">
    <name type="scientific">Lysinibacillus antri</name>
    <dbReference type="NCBI Taxonomy" id="2498145"/>
    <lineage>
        <taxon>Bacteria</taxon>
        <taxon>Bacillati</taxon>
        <taxon>Bacillota</taxon>
        <taxon>Bacilli</taxon>
        <taxon>Bacillales</taxon>
        <taxon>Bacillaceae</taxon>
        <taxon>Lysinibacillus</taxon>
    </lineage>
</organism>
<protein>
    <submittedName>
        <fullName evidence="1">Uncharacterized protein</fullName>
    </submittedName>
</protein>
<reference evidence="1 2" key="1">
    <citation type="submission" date="2018-12" db="EMBL/GenBank/DDBJ databases">
        <title>Lysinibacillus antri sp. nov., isolated from a cave soil.</title>
        <authorList>
            <person name="Narsing Rao M.P."/>
            <person name="Zhang H."/>
            <person name="Dong Z.-Y."/>
            <person name="Niu X.-K."/>
            <person name="Zhang K."/>
            <person name="Fang B.-Z."/>
            <person name="Kang Y.-Q."/>
            <person name="Xiao M."/>
            <person name="Li W.-J."/>
        </authorList>
    </citation>
    <scope>NUCLEOTIDE SEQUENCE [LARGE SCALE GENOMIC DNA]</scope>
    <source>
        <strain evidence="1 2">SYSU K30002</strain>
    </source>
</reference>